<evidence type="ECO:0000313" key="2">
    <source>
        <dbReference type="EMBL" id="KAK0169232.1"/>
    </source>
</evidence>
<reference evidence="2" key="2">
    <citation type="submission" date="2023-03" db="EMBL/GenBank/DDBJ databases">
        <authorList>
            <person name="Inwood S.N."/>
            <person name="Skelly J.G."/>
            <person name="Guhlin J."/>
            <person name="Harrop T.W.R."/>
            <person name="Goldson S.G."/>
            <person name="Dearden P.K."/>
        </authorList>
    </citation>
    <scope>NUCLEOTIDE SEQUENCE</scope>
    <source>
        <strain evidence="2">Irish</strain>
        <tissue evidence="2">Whole body</tissue>
    </source>
</reference>
<dbReference type="Proteomes" id="UP001168990">
    <property type="component" value="Unassembled WGS sequence"/>
</dbReference>
<proteinExistence type="predicted"/>
<keyword evidence="3" id="KW-1185">Reference proteome</keyword>
<evidence type="ECO:0000256" key="1">
    <source>
        <dbReference type="SAM" id="MobiDB-lite"/>
    </source>
</evidence>
<sequence length="145" mass="16727">MVANNSNIIKVEPVILENVDNYKRNEYPEFNSDREHNLSDNDNSEKNVSSNNYSNDNVFNEDNLECDNSNSLQPCETVMYGDKPQSRIKEDLREWVLHNLNTLRLDVVSQLLRIVLQKNGHTDLPKTAQALLGTNHQRTLQQMLS</sequence>
<accession>A0AA39FGN0</accession>
<feature type="compositionally biased region" description="Basic and acidic residues" evidence="1">
    <location>
        <begin position="27"/>
        <end position="45"/>
    </location>
</feature>
<organism evidence="2 3">
    <name type="scientific">Microctonus aethiopoides</name>
    <dbReference type="NCBI Taxonomy" id="144406"/>
    <lineage>
        <taxon>Eukaryota</taxon>
        <taxon>Metazoa</taxon>
        <taxon>Ecdysozoa</taxon>
        <taxon>Arthropoda</taxon>
        <taxon>Hexapoda</taxon>
        <taxon>Insecta</taxon>
        <taxon>Pterygota</taxon>
        <taxon>Neoptera</taxon>
        <taxon>Endopterygota</taxon>
        <taxon>Hymenoptera</taxon>
        <taxon>Apocrita</taxon>
        <taxon>Ichneumonoidea</taxon>
        <taxon>Braconidae</taxon>
        <taxon>Euphorinae</taxon>
        <taxon>Microctonus</taxon>
    </lineage>
</organism>
<feature type="region of interest" description="Disordered" evidence="1">
    <location>
        <begin position="27"/>
        <end position="62"/>
    </location>
</feature>
<reference evidence="2" key="1">
    <citation type="journal article" date="2023" name="bioRxiv">
        <title>Scaffold-level genome assemblies of two parasitoid biocontrol wasps reveal the parthenogenesis mechanism and an associated novel virus.</title>
        <authorList>
            <person name="Inwood S."/>
            <person name="Skelly J."/>
            <person name="Guhlin J."/>
            <person name="Harrop T."/>
            <person name="Goldson S."/>
            <person name="Dearden P."/>
        </authorList>
    </citation>
    <scope>NUCLEOTIDE SEQUENCE</scope>
    <source>
        <strain evidence="2">Irish</strain>
        <tissue evidence="2">Whole body</tissue>
    </source>
</reference>
<dbReference type="AlphaFoldDB" id="A0AA39FGN0"/>
<protein>
    <submittedName>
        <fullName evidence="2">Uncharacterized protein</fullName>
    </submittedName>
</protein>
<gene>
    <name evidence="2" type="ORF">PV328_012309</name>
</gene>
<feature type="compositionally biased region" description="Low complexity" evidence="1">
    <location>
        <begin position="47"/>
        <end position="61"/>
    </location>
</feature>
<name>A0AA39FGN0_9HYME</name>
<feature type="non-terminal residue" evidence="2">
    <location>
        <position position="145"/>
    </location>
</feature>
<comment type="caution">
    <text evidence="2">The sequence shown here is derived from an EMBL/GenBank/DDBJ whole genome shotgun (WGS) entry which is preliminary data.</text>
</comment>
<evidence type="ECO:0000313" key="3">
    <source>
        <dbReference type="Proteomes" id="UP001168990"/>
    </source>
</evidence>
<dbReference type="EMBL" id="JAQQBS010000911">
    <property type="protein sequence ID" value="KAK0169232.1"/>
    <property type="molecule type" value="Genomic_DNA"/>
</dbReference>